<evidence type="ECO:0000259" key="8">
    <source>
        <dbReference type="Pfam" id="PF03769"/>
    </source>
</evidence>
<dbReference type="InterPro" id="IPR032675">
    <property type="entry name" value="LRR_dom_sf"/>
</dbReference>
<dbReference type="GO" id="GO:0031267">
    <property type="term" value="F:small GTPase binding"/>
    <property type="evidence" value="ECO:0007669"/>
    <property type="project" value="TreeGrafter"/>
</dbReference>
<feature type="domain" description="Attacin C-terminal" evidence="8">
    <location>
        <begin position="36"/>
        <end position="86"/>
    </location>
</feature>
<dbReference type="InterPro" id="IPR005521">
    <property type="entry name" value="Attacin_C"/>
</dbReference>
<evidence type="ECO:0000256" key="2">
    <source>
        <dbReference type="ARBA" id="ARBA00007550"/>
    </source>
</evidence>
<dbReference type="GO" id="GO:0005096">
    <property type="term" value="F:GTPase activator activity"/>
    <property type="evidence" value="ECO:0007669"/>
    <property type="project" value="InterPro"/>
</dbReference>
<dbReference type="InterPro" id="IPR001611">
    <property type="entry name" value="Leu-rich_rpt"/>
</dbReference>
<dbReference type="SUPFAM" id="SSF52047">
    <property type="entry name" value="RNI-like"/>
    <property type="match status" value="1"/>
</dbReference>
<accession>A0A484BMY6</accession>
<comment type="subcellular location">
    <subcellularLocation>
        <location evidence="1">Secreted</location>
    </subcellularLocation>
</comment>
<comment type="similarity">
    <text evidence="2">Belongs to the attacin/sarcotoxin-2 family.</text>
</comment>
<dbReference type="Pfam" id="PF03769">
    <property type="entry name" value="Attacin_C"/>
    <property type="match status" value="1"/>
</dbReference>
<comment type="caution">
    <text evidence="9">The sequence shown here is derived from an EMBL/GenBank/DDBJ whole genome shotgun (WGS) entry which is preliminary data.</text>
</comment>
<gene>
    <name evidence="9" type="ORF">AWZ03_004043</name>
</gene>
<evidence type="ECO:0000256" key="3">
    <source>
        <dbReference type="ARBA" id="ARBA00022525"/>
    </source>
</evidence>
<sequence>MEKSAGVNVTNDSISVKGAVNRDGHGLSVEHVQTRGSGRTTTVAGQANIFKNEKAEMNASAYHTRNRTHDQFGGGMDISTATGHSAGSANLYSSPDGKLNVAATANAMRHTSGPFRDTFKAYFNPNDVKLLSVNSKSLDQCQPETDEGQANQAKSLRHLVLDAIVSNWSELPLYRQLRRRQDRNYILTQLDTQLPLQLLSSHIRDDYFWRRCYEVRWRMAPFQARGRERHWINIYMERHVQEFIENMQTGDYEQDGNVQAALDICASYINQLEINRLQPAPPGSESNDHIPLDYLLSNLPDLRRLRLSYSSKTAGINYQIGCNQITARDILLLAKGLSQCHELRKFCLHNTKLLAYQLRFLAHSLDKGCHHLKELSMLHCAVGDAGIRCFLETCGKESFATLTVLDLTNNRITEEGAYTLSRTLVHVPLVRLVLRLNPIQSDGAAAIFHTLQTMPIKELDLASCSITESITKLFMMLICQQKTLLVIDLSNNDLGQDFGKHLLKIINCNKMLEDMDLRNTGLSLDMRRKFQEILLKNCERKKHQAAKKEKREKFNAMIKL</sequence>
<evidence type="ECO:0000256" key="1">
    <source>
        <dbReference type="ARBA" id="ARBA00004613"/>
    </source>
</evidence>
<evidence type="ECO:0000313" key="9">
    <source>
        <dbReference type="EMBL" id="TDG49552.1"/>
    </source>
</evidence>
<organism evidence="9 10">
    <name type="scientific">Drosophila navojoa</name>
    <name type="common">Fruit fly</name>
    <dbReference type="NCBI Taxonomy" id="7232"/>
    <lineage>
        <taxon>Eukaryota</taxon>
        <taxon>Metazoa</taxon>
        <taxon>Ecdysozoa</taxon>
        <taxon>Arthropoda</taxon>
        <taxon>Hexapoda</taxon>
        <taxon>Insecta</taxon>
        <taxon>Pterygota</taxon>
        <taxon>Neoptera</taxon>
        <taxon>Endopterygota</taxon>
        <taxon>Diptera</taxon>
        <taxon>Brachycera</taxon>
        <taxon>Muscomorpha</taxon>
        <taxon>Ephydroidea</taxon>
        <taxon>Drosophilidae</taxon>
        <taxon>Drosophila</taxon>
    </lineage>
</organism>
<dbReference type="EMBL" id="LSRL02000022">
    <property type="protein sequence ID" value="TDG49552.1"/>
    <property type="molecule type" value="Genomic_DNA"/>
</dbReference>
<name>A0A484BMY6_DRONA</name>
<dbReference type="GO" id="GO:0005576">
    <property type="term" value="C:extracellular region"/>
    <property type="evidence" value="ECO:0007669"/>
    <property type="project" value="UniProtKB-SubCell"/>
</dbReference>
<dbReference type="GO" id="GO:0005634">
    <property type="term" value="C:nucleus"/>
    <property type="evidence" value="ECO:0007669"/>
    <property type="project" value="TreeGrafter"/>
</dbReference>
<dbReference type="GO" id="GO:0006913">
    <property type="term" value="P:nucleocytoplasmic transport"/>
    <property type="evidence" value="ECO:0007669"/>
    <property type="project" value="TreeGrafter"/>
</dbReference>
<keyword evidence="5" id="KW-0399">Innate immunity</keyword>
<reference evidence="9 10" key="1">
    <citation type="journal article" date="2019" name="J. Hered.">
        <title>An Improved Genome Assembly for Drosophila navojoa, the Basal Species in the mojavensis Cluster.</title>
        <authorList>
            <person name="Vanderlinde T."/>
            <person name="Dupim E.G."/>
            <person name="Nazario-Yepiz N.O."/>
            <person name="Carvalho A.B."/>
        </authorList>
    </citation>
    <scope>NUCLEOTIDE SEQUENCE [LARGE SCALE GENOMIC DNA]</scope>
    <source>
        <strain evidence="9">Navoj_Jal97</strain>
        <tissue evidence="9">Whole organism</tissue>
    </source>
</reference>
<dbReference type="OMA" id="DAIVQNW"/>
<dbReference type="GO" id="GO:0042742">
    <property type="term" value="P:defense response to bacterium"/>
    <property type="evidence" value="ECO:0007669"/>
    <property type="project" value="UniProtKB-KW"/>
</dbReference>
<proteinExistence type="inferred from homology"/>
<evidence type="ECO:0000256" key="4">
    <source>
        <dbReference type="ARBA" id="ARBA00022529"/>
    </source>
</evidence>
<keyword evidence="10" id="KW-1185">Reference proteome</keyword>
<dbReference type="GO" id="GO:0048471">
    <property type="term" value="C:perinuclear region of cytoplasm"/>
    <property type="evidence" value="ECO:0007669"/>
    <property type="project" value="TreeGrafter"/>
</dbReference>
<keyword evidence="7" id="KW-0044">Antibiotic</keyword>
<evidence type="ECO:0000256" key="5">
    <source>
        <dbReference type="ARBA" id="ARBA00022588"/>
    </source>
</evidence>
<evidence type="ECO:0000256" key="6">
    <source>
        <dbReference type="ARBA" id="ARBA00022859"/>
    </source>
</evidence>
<dbReference type="STRING" id="7232.A0A484BMY6"/>
<keyword evidence="4" id="KW-0929">Antimicrobial</keyword>
<evidence type="ECO:0000313" key="10">
    <source>
        <dbReference type="Proteomes" id="UP000295192"/>
    </source>
</evidence>
<dbReference type="AlphaFoldDB" id="A0A484BMY6"/>
<dbReference type="InterPro" id="IPR027038">
    <property type="entry name" value="RanGap"/>
</dbReference>
<dbReference type="OrthoDB" id="120976at2759"/>
<dbReference type="Pfam" id="PF13516">
    <property type="entry name" value="LRR_6"/>
    <property type="match status" value="2"/>
</dbReference>
<evidence type="ECO:0000256" key="7">
    <source>
        <dbReference type="ARBA" id="ARBA00023022"/>
    </source>
</evidence>
<dbReference type="Proteomes" id="UP000295192">
    <property type="component" value="Unassembled WGS sequence"/>
</dbReference>
<dbReference type="PANTHER" id="PTHR24113">
    <property type="entry name" value="RAN GTPASE-ACTIVATING PROTEIN 1"/>
    <property type="match status" value="1"/>
</dbReference>
<dbReference type="PANTHER" id="PTHR24113:SF15">
    <property type="entry name" value="NACHT DOMAIN-CONTAINING PROTEIN"/>
    <property type="match status" value="1"/>
</dbReference>
<protein>
    <recommendedName>
        <fullName evidence="8">Attacin C-terminal domain-containing protein</fullName>
    </recommendedName>
</protein>
<dbReference type="GO" id="GO:0005829">
    <property type="term" value="C:cytosol"/>
    <property type="evidence" value="ECO:0007669"/>
    <property type="project" value="TreeGrafter"/>
</dbReference>
<keyword evidence="3" id="KW-0964">Secreted</keyword>
<dbReference type="GO" id="GO:0045087">
    <property type="term" value="P:innate immune response"/>
    <property type="evidence" value="ECO:0007669"/>
    <property type="project" value="UniProtKB-KW"/>
</dbReference>
<dbReference type="Gene3D" id="3.80.10.10">
    <property type="entry name" value="Ribonuclease Inhibitor"/>
    <property type="match status" value="1"/>
</dbReference>
<dbReference type="SMART" id="SM00368">
    <property type="entry name" value="LRR_RI"/>
    <property type="match status" value="3"/>
</dbReference>
<keyword evidence="6" id="KW-0391">Immunity</keyword>